<sequence length="2584" mass="293627">MKRVRSQSLSFYNRQNQNAANLPQIAFDVEIPGFFTSVYESQLMLQQRLGGIIQEGITEGQRFALSSDLWRCASVSPRCDLLIVLKPQPDELLSKELVLWVYDIIKKCEPQFDVKIRHHHLTNSYGLYITANYTSLLKGAELCHLKKPIKANFGGGMRDFTFDEAQCFQGLEIRSTFLSGMERSMIVRQMLLMIKAPSPSGLHFKPIYLASDQPIVSVPDGATLVVSLMTQNVVENMLPLHESEILNDLQKRWVFTLFEEQPLEEIKEYFGTEIAMYFAWLGHLTTALWTPAIIGFLMFFFGGFKFSHHSNDDENESTLFGDICFVLFALINCIWSTAYLEMWKRQQAELAFKWGTYELQADELLEDPRPAFKGECLRPNPVSGRLEPWYPAWKHMLIRYGITFPITIFILAVLFLTMFCLLQLQDMADSLFKESYYFKWIPYVPMIVYALIIVSGDFFYRRLAIKLNDLENYRTDEEYETYLIQKMVSFQCVSAFGSLFYIAFYLNDMKRLQETLATLLITRQLTQNILEIAVPFVMEKFKVAKLTYQMTRSMSEHSLQRHVDAARKRRDTIQTAIVPDPSETDFLGDGLRQRRTMEDYENPAPKSPTISAKISFNHLMPNSDGFELTEAELQSLMTVYARPLDDYLEMFIQFGYVLLFSPAFPLAAACALLNNLLEIRVDAFKLCNAVQRPFGRRVKTIGAWQKAMEMMGVAGVIVNCALIGQSGLVQRIWPDMSTASQILFIVALEHAILAAKAWIDTAIPDIPNWIRIETAKVEHWRREAYKRESKLLASGTYSPTISEQGKARMSESDPDEKVIKENVTSQEIEVSPQRDVPISPAGGSVASDLHSIKSPDFDERELEDIQLNDKSEDQDEIERYSPMTRFNFGPTGVDSSKDLEEKYESLPTPTTEEAEKDENEEIKQTTETPNAPDSPTEMERTTVLHNSDESAEETFKRLKQGLEDATLTQKDVIDGLFNVLVGGPFDLESRFIIEQSSNIEKMLDLISVAPPSMQAEIWSVFVAIVRKSFRNLEACSRVGLISTCLELLPEADAVISDLLIQLLSVLTSYSITVKETKHFLRALRASNNVWHRNSAKLLTVMQEMPKREGADVFFSFPGQPAAGISLPPIAKWPYQNGWTFSTWLRMDPLNSVNFEKERPYLFNFMTSKGVGYQCYFMGSCLVLNCVRAPGKEVTKCIKQELTPRKWHHVALSYVYSRWARSEIQCFIDGQLAETIDATWLANTNDYFDKCFVACGLEADANQAFCGQLGAIYVFSQAITPQQANCLYCLGAAYQSYFKHDAESDLPEGYKKHLFDGRLNSSLVFAYCPKNCHGQLCLFPTVKSATSFFVQVPHAIMKDGVEVITTHSIHNSLHSVGGIQMLLPLFAQIDMPHNGRVPPIDHDICSTLLSVISLLLRTSPSAQQQLFHSQGFLIIAHVLTNASRQHLTLNVLEAFIDISKFLLTCSTGIPLLKQLFDHVLFNPALWIRSESHIQLRLYSYLANEFFANATFFAIVRRTLTIVELMHSLKVYYYIEAPKPPSSYVVKNVEDHDRMDQQSIVQIRANILLLIDKLMFLKPGNQDEKDIVRDDEFQCIFNFVGTVNEDDNLYDILTQTMRQMSDHPAVMVPAFDRRKGAAVIFKLLASSNELIRIPALKIFGYFICRSTAKRKNEAIHAKNLLSLLSDRLLSNAKTISLATYNVLFEILIEQMSPEISFTKHEDPPVDATRFENSTLLKVIANLLTQAEDTSDVMKVKEIFLQDMIKYCKDSRENRRIILQMSVWQEWLISLAYVFPETKEQIEITNLVYELFSILLFHAIRLEYGGWRVWVDTLAIAHSKVSWEKYRRSVSQSQEKRKSIESAAEKSDDGKSSNQETPSSLYRTPEFVWSEMHVRLLSDLLTAIEGVVEEWNESTVSVVDHVNNSDNGTFISNTVHVLSQLTDSLIMACGGLLPLLAAATSPNSELEIVDSTQQALSIEDAVSFLNRFVQLADVFIFVSGISFAELEHEKNMPNGGILRQSLRLVSTMSVRNILACRLKNKEGIFDGNLAKQSNKTEALVKFVQGAFDEKDPVKGITNIDRLLQEIDLQRLKGIVYRDMEETRQAQFLALSVVYLLCVLMVSRYRDILEPPTSPSPFFDTNSDSSANKKSVDHTSLKNSPSSSTDSKSLNNGSGTEKSSPEHTKVTYLEKEKANGGEQNNKTSQPEEDVNEEKSEDNQPVVSSIQFEPNSPIEAPNAKYDANELDRFNASTNILKIKTDSEYLTKKLQTAMESVAPLLREIIADFKSFLQKTLLGTHGQEIMNDAKVMQTLRNQNGSVIELVMLLCSQEWQTSLQRHAGLAFIELVNEGRLMAHATRDHVLRVSNEADFILNRLRAEDVSKHTAFDHESISQLQARYQEDQVSDHLIASSRRRDLLTAAKLLEKMRTILLSPSGAWCTSDENALTFWKLDLWEDDSRRRKRFVPNVYGCKHSLASINHKKLSEEELKEAEKVQEQLIKDLTHKMLISQPKGNAAIHDLVDESDIENWSIEENDMRDIRQERTSYSTQGKLIAPGIVVPGTISITSSDVYFDADEDDPLYKQQDSKPF</sequence>
<dbReference type="WBParaSite" id="JU765_v2.g7295.t1">
    <property type="protein sequence ID" value="JU765_v2.g7295.t1"/>
    <property type="gene ID" value="JU765_v2.g7295"/>
</dbReference>
<proteinExistence type="predicted"/>
<organism evidence="1 2">
    <name type="scientific">Panagrolaimus sp. JU765</name>
    <dbReference type="NCBI Taxonomy" id="591449"/>
    <lineage>
        <taxon>Eukaryota</taxon>
        <taxon>Metazoa</taxon>
        <taxon>Ecdysozoa</taxon>
        <taxon>Nematoda</taxon>
        <taxon>Chromadorea</taxon>
        <taxon>Rhabditida</taxon>
        <taxon>Tylenchina</taxon>
        <taxon>Panagrolaimomorpha</taxon>
        <taxon>Panagrolaimoidea</taxon>
        <taxon>Panagrolaimidae</taxon>
        <taxon>Panagrolaimus</taxon>
    </lineage>
</organism>
<dbReference type="Proteomes" id="UP000887576">
    <property type="component" value="Unplaced"/>
</dbReference>
<evidence type="ECO:0000313" key="1">
    <source>
        <dbReference type="Proteomes" id="UP000887576"/>
    </source>
</evidence>
<evidence type="ECO:0000313" key="2">
    <source>
        <dbReference type="WBParaSite" id="JU765_v2.g7295.t1"/>
    </source>
</evidence>
<accession>A0AC34RJB4</accession>
<reference evidence="2" key="1">
    <citation type="submission" date="2022-11" db="UniProtKB">
        <authorList>
            <consortium name="WormBaseParasite"/>
        </authorList>
    </citation>
    <scope>IDENTIFICATION</scope>
</reference>
<name>A0AC34RJB4_9BILA</name>
<protein>
    <submittedName>
        <fullName evidence="2">BEACH-type PH domain-containing protein</fullName>
    </submittedName>
</protein>